<protein>
    <submittedName>
        <fullName evidence="1">Uncharacterized protein</fullName>
    </submittedName>
</protein>
<dbReference type="EMBL" id="JHEH01000014">
    <property type="protein sequence ID" value="KEP69451.1"/>
    <property type="molecule type" value="Genomic_DNA"/>
</dbReference>
<organism evidence="1 2">
    <name type="scientific">Thioclava dalianensis</name>
    <dbReference type="NCBI Taxonomy" id="1185766"/>
    <lineage>
        <taxon>Bacteria</taxon>
        <taxon>Pseudomonadati</taxon>
        <taxon>Pseudomonadota</taxon>
        <taxon>Alphaproteobacteria</taxon>
        <taxon>Rhodobacterales</taxon>
        <taxon>Paracoccaceae</taxon>
        <taxon>Thioclava</taxon>
    </lineage>
</organism>
<gene>
    <name evidence="1" type="ORF">DL1_04265</name>
</gene>
<dbReference type="AlphaFoldDB" id="A0A074TCD5"/>
<keyword evidence="2" id="KW-1185">Reference proteome</keyword>
<proteinExistence type="predicted"/>
<evidence type="ECO:0000313" key="2">
    <source>
        <dbReference type="Proteomes" id="UP000027725"/>
    </source>
</evidence>
<evidence type="ECO:0000313" key="1">
    <source>
        <dbReference type="EMBL" id="KEP69451.1"/>
    </source>
</evidence>
<accession>A0A074TCD5</accession>
<name>A0A074TCD5_9RHOB</name>
<sequence length="169" mass="18470">MRRRPTNAPVLDWAEGRKAYGKIGASRAERWSVASLDNTHAPATNDPSITGKRLHVPTQNDLSRILPLLTFPAPQLGKLKLDPALDYRPIAQTLSHSDPLKHDGVGGAASHYLQFTKVLTDTRDPQEEARAMLATALETVERGVDGHREVLPEGGFQVALASLSQMPQH</sequence>
<dbReference type="Proteomes" id="UP000027725">
    <property type="component" value="Unassembled WGS sequence"/>
</dbReference>
<comment type="caution">
    <text evidence="1">The sequence shown here is derived from an EMBL/GenBank/DDBJ whole genome shotgun (WGS) entry which is preliminary data.</text>
</comment>
<reference evidence="1 2" key="1">
    <citation type="submission" date="2014-03" db="EMBL/GenBank/DDBJ databases">
        <title>The draft genome sequence of Thioclava dalianensis DLFJ1-1.</title>
        <authorList>
            <person name="Lai Q."/>
            <person name="Shao Z."/>
        </authorList>
    </citation>
    <scope>NUCLEOTIDE SEQUENCE [LARGE SCALE GENOMIC DNA]</scope>
    <source>
        <strain evidence="1 2">DLFJ1-1</strain>
    </source>
</reference>